<sequence>MRVLRRRPALPAEPSEVADQGDLDELPETEAGIEPGPELDAEPVLAEPEKIGVYGTDTGITIVAMDGTRYSATMSFPIPMAQRTCADGPHPRALPTALVIDGAGVKTDWFPGGDNGLPREVDEEVHAYFLNVIRWEHTIAEHNGMLPVLESVIDTYRAVDPGAGVEQIRAADAAFNAMAGEPWASREIALWVGRGYVPADEHRVKVRSLESTVRDLRSREPEDAPPMSPREERVREERSRRGIMEILNMLCSQGRKVPDNRAGPDDVHAADTRLDAA</sequence>
<dbReference type="RefSeq" id="WP_227897356.1">
    <property type="nucleotide sequence ID" value="NZ_CP099467.1"/>
</dbReference>
<evidence type="ECO:0000256" key="1">
    <source>
        <dbReference type="SAM" id="MobiDB-lite"/>
    </source>
</evidence>
<feature type="compositionally biased region" description="Basic and acidic residues" evidence="1">
    <location>
        <begin position="212"/>
        <end position="222"/>
    </location>
</feature>
<reference evidence="2" key="1">
    <citation type="submission" date="2021-10" db="EMBL/GenBank/DDBJ databases">
        <title>Novel species in genus Arthrobacter.</title>
        <authorList>
            <person name="Liu Y."/>
        </authorList>
    </citation>
    <scope>NUCLEOTIDE SEQUENCE</scope>
    <source>
        <strain evidence="2">Zg-Y453</strain>
    </source>
</reference>
<proteinExistence type="predicted"/>
<evidence type="ECO:0000313" key="3">
    <source>
        <dbReference type="Proteomes" id="UP001139158"/>
    </source>
</evidence>
<evidence type="ECO:0000313" key="2">
    <source>
        <dbReference type="EMBL" id="MCC3299369.1"/>
    </source>
</evidence>
<comment type="caution">
    <text evidence="2">The sequence shown here is derived from an EMBL/GenBank/DDBJ whole genome shotgun (WGS) entry which is preliminary data.</text>
</comment>
<feature type="region of interest" description="Disordered" evidence="1">
    <location>
        <begin position="252"/>
        <end position="277"/>
    </location>
</feature>
<organism evidence="2 3">
    <name type="scientific">Arthrobacter caoxuetaonis</name>
    <dbReference type="NCBI Taxonomy" id="2886935"/>
    <lineage>
        <taxon>Bacteria</taxon>
        <taxon>Bacillati</taxon>
        <taxon>Actinomycetota</taxon>
        <taxon>Actinomycetes</taxon>
        <taxon>Micrococcales</taxon>
        <taxon>Micrococcaceae</taxon>
        <taxon>Arthrobacter</taxon>
    </lineage>
</organism>
<protein>
    <submittedName>
        <fullName evidence="2">Uncharacterized protein</fullName>
    </submittedName>
</protein>
<keyword evidence="3" id="KW-1185">Reference proteome</keyword>
<feature type="compositionally biased region" description="Acidic residues" evidence="1">
    <location>
        <begin position="19"/>
        <end position="28"/>
    </location>
</feature>
<accession>A0A9X1SGH1</accession>
<name>A0A9X1SGH1_9MICC</name>
<feature type="region of interest" description="Disordered" evidence="1">
    <location>
        <begin position="1"/>
        <end position="44"/>
    </location>
</feature>
<dbReference type="Proteomes" id="UP001139158">
    <property type="component" value="Unassembled WGS sequence"/>
</dbReference>
<feature type="region of interest" description="Disordered" evidence="1">
    <location>
        <begin position="209"/>
        <end position="239"/>
    </location>
</feature>
<gene>
    <name evidence="2" type="ORF">LJ757_16375</name>
</gene>
<dbReference type="AlphaFoldDB" id="A0A9X1SGH1"/>
<dbReference type="EMBL" id="JAJFZV010000018">
    <property type="protein sequence ID" value="MCC3299369.1"/>
    <property type="molecule type" value="Genomic_DNA"/>
</dbReference>
<feature type="compositionally biased region" description="Basic and acidic residues" evidence="1">
    <location>
        <begin position="229"/>
        <end position="239"/>
    </location>
</feature>
<feature type="compositionally biased region" description="Basic and acidic residues" evidence="1">
    <location>
        <begin position="256"/>
        <end position="277"/>
    </location>
</feature>